<gene>
    <name evidence="2" type="ORF">S01H1_05425</name>
</gene>
<evidence type="ECO:0000259" key="1">
    <source>
        <dbReference type="PROSITE" id="PS50093"/>
    </source>
</evidence>
<accession>X0SE59</accession>
<reference evidence="2" key="1">
    <citation type="journal article" date="2014" name="Front. Microbiol.">
        <title>High frequency of phylogenetically diverse reductive dehalogenase-homologous genes in deep subseafloor sedimentary metagenomes.</title>
        <authorList>
            <person name="Kawai M."/>
            <person name="Futagami T."/>
            <person name="Toyoda A."/>
            <person name="Takaki Y."/>
            <person name="Nishi S."/>
            <person name="Hori S."/>
            <person name="Arai W."/>
            <person name="Tsubouchi T."/>
            <person name="Morono Y."/>
            <person name="Uchiyama I."/>
            <person name="Ito T."/>
            <person name="Fujiyama A."/>
            <person name="Inagaki F."/>
            <person name="Takami H."/>
        </authorList>
    </citation>
    <scope>NUCLEOTIDE SEQUENCE</scope>
    <source>
        <strain evidence="2">Expedition CK06-06</strain>
    </source>
</reference>
<dbReference type="AlphaFoldDB" id="X0SE59"/>
<dbReference type="CDD" id="cd00146">
    <property type="entry name" value="PKD"/>
    <property type="match status" value="1"/>
</dbReference>
<dbReference type="InterPro" id="IPR000601">
    <property type="entry name" value="PKD_dom"/>
</dbReference>
<name>X0SE59_9ZZZZ</name>
<dbReference type="Gene3D" id="2.60.40.10">
    <property type="entry name" value="Immunoglobulins"/>
    <property type="match status" value="1"/>
</dbReference>
<sequence length="370" mass="42591">MARKFLTVLILLAGILVAFSNSSALERPDVEFNIFQFPKNMIPRVDGDSSDWDIVGNEYTYRTDQLDGTRGGHAGEIDTTDIDVSVKVGWVKGLNRLYFLYEAYDDYWDFGIFDENAVIRGRGYQNDIFEICVDADLSGGPFILNPQIEDKVEGHSRFAGVHAQNYHIFTPPINNQWCLVWGCQPWIAEFPWANYEYSYDFKPTESGYLTLEFWITPFDYASYEGPDHSVISELVEDTIIGISWAILDFDHGKKDGPGNSNLAHNRDSVKDASALCTFRLMPLEERFLPVLKAGWSFEIVDADRKLFYFKDESIGNIIEWVWHFGDGETSNERNPLHQYKQRGFHYTVWLDVKDGDGSSRHSKHWDVIIR</sequence>
<dbReference type="Pfam" id="PF18911">
    <property type="entry name" value="PKD_4"/>
    <property type="match status" value="1"/>
</dbReference>
<dbReference type="InterPro" id="IPR013783">
    <property type="entry name" value="Ig-like_fold"/>
</dbReference>
<dbReference type="EMBL" id="BARS01002827">
    <property type="protein sequence ID" value="GAF73411.1"/>
    <property type="molecule type" value="Genomic_DNA"/>
</dbReference>
<comment type="caution">
    <text evidence="2">The sequence shown here is derived from an EMBL/GenBank/DDBJ whole genome shotgun (WGS) entry which is preliminary data.</text>
</comment>
<protein>
    <recommendedName>
        <fullName evidence="1">PKD domain-containing protein</fullName>
    </recommendedName>
</protein>
<organism evidence="2">
    <name type="scientific">marine sediment metagenome</name>
    <dbReference type="NCBI Taxonomy" id="412755"/>
    <lineage>
        <taxon>unclassified sequences</taxon>
        <taxon>metagenomes</taxon>
        <taxon>ecological metagenomes</taxon>
    </lineage>
</organism>
<dbReference type="InterPro" id="IPR035986">
    <property type="entry name" value="PKD_dom_sf"/>
</dbReference>
<feature type="domain" description="PKD" evidence="1">
    <location>
        <begin position="309"/>
        <end position="343"/>
    </location>
</feature>
<dbReference type="PROSITE" id="PS50093">
    <property type="entry name" value="PKD"/>
    <property type="match status" value="1"/>
</dbReference>
<dbReference type="SUPFAM" id="SSF49299">
    <property type="entry name" value="PKD domain"/>
    <property type="match status" value="1"/>
</dbReference>
<proteinExistence type="predicted"/>
<evidence type="ECO:0000313" key="2">
    <source>
        <dbReference type="EMBL" id="GAF73411.1"/>
    </source>
</evidence>